<proteinExistence type="predicted"/>
<dbReference type="PROSITE" id="PS50013">
    <property type="entry name" value="CHROMO_2"/>
    <property type="match status" value="2"/>
</dbReference>
<organism evidence="5 6">
    <name type="scientific">Ambispora leptoticha</name>
    <dbReference type="NCBI Taxonomy" id="144679"/>
    <lineage>
        <taxon>Eukaryota</taxon>
        <taxon>Fungi</taxon>
        <taxon>Fungi incertae sedis</taxon>
        <taxon>Mucoromycota</taxon>
        <taxon>Glomeromycotina</taxon>
        <taxon>Glomeromycetes</taxon>
        <taxon>Archaeosporales</taxon>
        <taxon>Ambisporaceae</taxon>
        <taxon>Ambispora</taxon>
    </lineage>
</organism>
<dbReference type="CDD" id="cd00024">
    <property type="entry name" value="CD_CSD"/>
    <property type="match status" value="1"/>
</dbReference>
<dbReference type="InterPro" id="IPR023780">
    <property type="entry name" value="Chromo_domain"/>
</dbReference>
<evidence type="ECO:0000313" key="5">
    <source>
        <dbReference type="EMBL" id="CAG8441811.1"/>
    </source>
</evidence>
<dbReference type="InterPro" id="IPR000953">
    <property type="entry name" value="Chromo/chromo_shadow_dom"/>
</dbReference>
<feature type="region of interest" description="Disordered" evidence="3">
    <location>
        <begin position="166"/>
        <end position="239"/>
    </location>
</feature>
<comment type="caution">
    <text evidence="5">The sequence shown here is derived from an EMBL/GenBank/DDBJ whole genome shotgun (WGS) entry which is preliminary data.</text>
</comment>
<keyword evidence="2" id="KW-0539">Nucleus</keyword>
<accession>A0A9N8V9L0</accession>
<feature type="domain" description="Chromo" evidence="4">
    <location>
        <begin position="240"/>
        <end position="296"/>
    </location>
</feature>
<dbReference type="InterPro" id="IPR016197">
    <property type="entry name" value="Chromo-like_dom_sf"/>
</dbReference>
<dbReference type="Pfam" id="PF00385">
    <property type="entry name" value="Chromo"/>
    <property type="match status" value="1"/>
</dbReference>
<protein>
    <submittedName>
        <fullName evidence="5">6480_t:CDS:1</fullName>
    </submittedName>
</protein>
<evidence type="ECO:0000256" key="3">
    <source>
        <dbReference type="SAM" id="MobiDB-lite"/>
    </source>
</evidence>
<dbReference type="OrthoDB" id="433924at2759"/>
<sequence length="310" mass="34838">MTQNKTEEEVVNAVMEELVDFEGGATTETVPEKTKSVGGVTAESSKEESATNKVGGEVAKPETKPSDNGTTNAKTAEIGEEKKETNGGATIEEDKVEKEETASDGSPPPEGEYEVEMIMDHKRKAGKMTYLIKWKGYSEDDMTWERAEDLFCEDLVNEYWERTNKEAQEKAKSGNLKSSRRAKTTTSTHRTKSAASSSKSESGTKRSRTKEKREENEQRPRKQRKKQIENEESDWENQVVSVETVTRDDKTSELMVFLKWTNGETSKHPSREANLKCPQKMIRFYEQRLTFAPPANTTPANTTAANTTKT</sequence>
<feature type="region of interest" description="Disordered" evidence="3">
    <location>
        <begin position="22"/>
        <end position="112"/>
    </location>
</feature>
<name>A0A9N8V9L0_9GLOM</name>
<dbReference type="SUPFAM" id="SSF54160">
    <property type="entry name" value="Chromo domain-like"/>
    <property type="match status" value="2"/>
</dbReference>
<dbReference type="InterPro" id="IPR051219">
    <property type="entry name" value="Heterochromatin_chromo-domain"/>
</dbReference>
<evidence type="ECO:0000256" key="2">
    <source>
        <dbReference type="ARBA" id="ARBA00023242"/>
    </source>
</evidence>
<dbReference type="Gene3D" id="2.40.50.40">
    <property type="match status" value="2"/>
</dbReference>
<evidence type="ECO:0000313" key="6">
    <source>
        <dbReference type="Proteomes" id="UP000789508"/>
    </source>
</evidence>
<evidence type="ECO:0000259" key="4">
    <source>
        <dbReference type="PROSITE" id="PS50013"/>
    </source>
</evidence>
<dbReference type="SMART" id="SM00300">
    <property type="entry name" value="ChSh"/>
    <property type="match status" value="1"/>
</dbReference>
<gene>
    <name evidence="5" type="ORF">ALEPTO_LOCUS371</name>
</gene>
<dbReference type="Pfam" id="PF01393">
    <property type="entry name" value="Chromo_shadow"/>
    <property type="match status" value="1"/>
</dbReference>
<feature type="compositionally biased region" description="Basic and acidic residues" evidence="3">
    <location>
        <begin position="92"/>
        <end position="101"/>
    </location>
</feature>
<dbReference type="SMART" id="SM00298">
    <property type="entry name" value="CHROMO"/>
    <property type="match status" value="1"/>
</dbReference>
<keyword evidence="6" id="KW-1185">Reference proteome</keyword>
<dbReference type="PANTHER" id="PTHR22812">
    <property type="entry name" value="CHROMOBOX PROTEIN"/>
    <property type="match status" value="1"/>
</dbReference>
<dbReference type="Proteomes" id="UP000789508">
    <property type="component" value="Unassembled WGS sequence"/>
</dbReference>
<evidence type="ECO:0000256" key="1">
    <source>
        <dbReference type="ARBA" id="ARBA00004123"/>
    </source>
</evidence>
<feature type="domain" description="Chromo" evidence="4">
    <location>
        <begin position="113"/>
        <end position="171"/>
    </location>
</feature>
<dbReference type="GO" id="GO:0005634">
    <property type="term" value="C:nucleus"/>
    <property type="evidence" value="ECO:0007669"/>
    <property type="project" value="UniProtKB-SubCell"/>
</dbReference>
<dbReference type="AlphaFoldDB" id="A0A9N8V9L0"/>
<feature type="compositionally biased region" description="Basic and acidic residues" evidence="3">
    <location>
        <begin position="211"/>
        <end position="220"/>
    </location>
</feature>
<dbReference type="InterPro" id="IPR008251">
    <property type="entry name" value="Chromo_shadow_dom"/>
</dbReference>
<feature type="compositionally biased region" description="Low complexity" evidence="3">
    <location>
        <begin position="184"/>
        <end position="201"/>
    </location>
</feature>
<dbReference type="EMBL" id="CAJVPS010000021">
    <property type="protein sequence ID" value="CAG8441811.1"/>
    <property type="molecule type" value="Genomic_DNA"/>
</dbReference>
<comment type="subcellular location">
    <subcellularLocation>
        <location evidence="1">Nucleus</location>
    </subcellularLocation>
</comment>
<reference evidence="5" key="1">
    <citation type="submission" date="2021-06" db="EMBL/GenBank/DDBJ databases">
        <authorList>
            <person name="Kallberg Y."/>
            <person name="Tangrot J."/>
            <person name="Rosling A."/>
        </authorList>
    </citation>
    <scope>NUCLEOTIDE SEQUENCE</scope>
    <source>
        <strain evidence="5">FL130A</strain>
    </source>
</reference>